<dbReference type="OrthoDB" id="5194044at2759"/>
<accession>A0A6A6I731</accession>
<reference evidence="1" key="1">
    <citation type="journal article" date="2020" name="Stud. Mycol.">
        <title>101 Dothideomycetes genomes: a test case for predicting lifestyles and emergence of pathogens.</title>
        <authorList>
            <person name="Haridas S."/>
            <person name="Albert R."/>
            <person name="Binder M."/>
            <person name="Bloem J."/>
            <person name="Labutti K."/>
            <person name="Salamov A."/>
            <person name="Andreopoulos B."/>
            <person name="Baker S."/>
            <person name="Barry K."/>
            <person name="Bills G."/>
            <person name="Bluhm B."/>
            <person name="Cannon C."/>
            <person name="Castanera R."/>
            <person name="Culley D."/>
            <person name="Daum C."/>
            <person name="Ezra D."/>
            <person name="Gonzalez J."/>
            <person name="Henrissat B."/>
            <person name="Kuo A."/>
            <person name="Liang C."/>
            <person name="Lipzen A."/>
            <person name="Lutzoni F."/>
            <person name="Magnuson J."/>
            <person name="Mondo S."/>
            <person name="Nolan M."/>
            <person name="Ohm R."/>
            <person name="Pangilinan J."/>
            <person name="Park H.-J."/>
            <person name="Ramirez L."/>
            <person name="Alfaro M."/>
            <person name="Sun H."/>
            <person name="Tritt A."/>
            <person name="Yoshinaga Y."/>
            <person name="Zwiers L.-H."/>
            <person name="Turgeon B."/>
            <person name="Goodwin S."/>
            <person name="Spatafora J."/>
            <person name="Crous P."/>
            <person name="Grigoriev I."/>
        </authorList>
    </citation>
    <scope>NUCLEOTIDE SEQUENCE</scope>
    <source>
        <strain evidence="1">CBS 122368</strain>
    </source>
</reference>
<dbReference type="RefSeq" id="XP_033680882.1">
    <property type="nucleotide sequence ID" value="XM_033835730.1"/>
</dbReference>
<gene>
    <name evidence="1" type="ORF">BU26DRAFT_607183</name>
</gene>
<dbReference type="AlphaFoldDB" id="A0A6A6I731"/>
<name>A0A6A6I731_9PLEO</name>
<organism evidence="1 2">
    <name type="scientific">Trematosphaeria pertusa</name>
    <dbReference type="NCBI Taxonomy" id="390896"/>
    <lineage>
        <taxon>Eukaryota</taxon>
        <taxon>Fungi</taxon>
        <taxon>Dikarya</taxon>
        <taxon>Ascomycota</taxon>
        <taxon>Pezizomycotina</taxon>
        <taxon>Dothideomycetes</taxon>
        <taxon>Pleosporomycetidae</taxon>
        <taxon>Pleosporales</taxon>
        <taxon>Massarineae</taxon>
        <taxon>Trematosphaeriaceae</taxon>
        <taxon>Trematosphaeria</taxon>
    </lineage>
</organism>
<dbReference type="InterPro" id="IPR018811">
    <property type="entry name" value="MRX11"/>
</dbReference>
<dbReference type="GO" id="GO:0005739">
    <property type="term" value="C:mitochondrion"/>
    <property type="evidence" value="ECO:0007669"/>
    <property type="project" value="TreeGrafter"/>
</dbReference>
<dbReference type="EMBL" id="ML987199">
    <property type="protein sequence ID" value="KAF2245878.1"/>
    <property type="molecule type" value="Genomic_DNA"/>
</dbReference>
<dbReference type="PANTHER" id="PTHR28002">
    <property type="entry name" value="MIOREX COMPLEX COMPONENT 11"/>
    <property type="match status" value="1"/>
</dbReference>
<evidence type="ECO:0000313" key="2">
    <source>
        <dbReference type="Proteomes" id="UP000800094"/>
    </source>
</evidence>
<keyword evidence="2" id="KW-1185">Reference proteome</keyword>
<dbReference type="GeneID" id="54589060"/>
<dbReference type="Proteomes" id="UP000800094">
    <property type="component" value="Unassembled WGS sequence"/>
</dbReference>
<dbReference type="PANTHER" id="PTHR28002:SF1">
    <property type="entry name" value="MIOREX COMPLEX COMPONENT 11"/>
    <property type="match status" value="1"/>
</dbReference>
<evidence type="ECO:0000313" key="1">
    <source>
        <dbReference type="EMBL" id="KAF2245878.1"/>
    </source>
</evidence>
<proteinExistence type="predicted"/>
<sequence>MMDDYGQPKPRHSYIHMPQPGRRGLLVHSHQQPNGAAPTGVAPGGYGYGYGAGYGYGVGAVGAYYPGVTPSNSMIYPLYHGPNVSTSTYSDYSNYLSPYSYSNYYSPYYSSYGCGLGLSGGYGVYANYYYPYQRSYYYTSGVAAAPAYSYAYPATTTTTVLQPAATTYTVTNGTVPVTTTASVAAPRVPTRDEIQNENVRIAIQRGATNARRIKPADALPDDPFWCKERNGEWHLRSFYQIENECQPGLWKINAESGMLTFERL</sequence>
<protein>
    <submittedName>
        <fullName evidence="1">Uncharacterized protein</fullName>
    </submittedName>
</protein>